<dbReference type="Proteomes" id="UP000318065">
    <property type="component" value="Chromosome"/>
</dbReference>
<keyword evidence="2" id="KW-1185">Reference proteome</keyword>
<dbReference type="EMBL" id="AP019791">
    <property type="protein sequence ID" value="BBL78203.1"/>
    <property type="molecule type" value="Genomic_DNA"/>
</dbReference>
<evidence type="ECO:0008006" key="3">
    <source>
        <dbReference type="Google" id="ProtNLM"/>
    </source>
</evidence>
<proteinExistence type="predicted"/>
<dbReference type="AlphaFoldDB" id="A0A510HHS5"/>
<reference evidence="1" key="1">
    <citation type="journal article" date="2019" name="Microbiol. Resour. Announc.">
        <title>Complete Genome Sequence of Rubrobacter xylanophilus Strain AA3-22, Isolated from Arima Onsen in Japan.</title>
        <authorList>
            <person name="Tomariguchi N."/>
            <person name="Miyazaki K."/>
        </authorList>
    </citation>
    <scope>NUCLEOTIDE SEQUENCE [LARGE SCALE GENOMIC DNA]</scope>
    <source>
        <strain evidence="1">AA3-22</strain>
    </source>
</reference>
<sequence>MRGALIWGLATALSFLAAAGMFLLLANMSARSYGEQSLEPRRSSPAPPKDLRIILDKERLASLKGREEQQLEIGVRNTSDGKLENVEVRVAVFSENTAIRERRSYREEVGSLLPGESTRVSVELDLSPFAPPDEAPPERPRKILEVMASADGEPPEVKTAILPPG</sequence>
<dbReference type="RefSeq" id="WP_143526371.1">
    <property type="nucleotide sequence ID" value="NZ_AP019791.1"/>
</dbReference>
<evidence type="ECO:0000313" key="1">
    <source>
        <dbReference type="EMBL" id="BBL78203.1"/>
    </source>
</evidence>
<protein>
    <recommendedName>
        <fullName evidence="3">CARDB domain-containing protein</fullName>
    </recommendedName>
</protein>
<gene>
    <name evidence="1" type="ORF">RxyAA322_00570</name>
</gene>
<organism evidence="1 2">
    <name type="scientific">Rubrobacter xylanophilus</name>
    <dbReference type="NCBI Taxonomy" id="49319"/>
    <lineage>
        <taxon>Bacteria</taxon>
        <taxon>Bacillati</taxon>
        <taxon>Actinomycetota</taxon>
        <taxon>Rubrobacteria</taxon>
        <taxon>Rubrobacterales</taxon>
        <taxon>Rubrobacteraceae</taxon>
        <taxon>Rubrobacter</taxon>
    </lineage>
</organism>
<accession>A0A510HHS5</accession>
<dbReference type="OrthoDB" id="9849131at2"/>
<evidence type="ECO:0000313" key="2">
    <source>
        <dbReference type="Proteomes" id="UP000318065"/>
    </source>
</evidence>
<name>A0A510HHS5_9ACTN</name>